<sequence>MKFAAVIVSLMGLTAINAAAVPQPEYHQIETRQISGIISSITATISSLQDTLETATGGAADTIQSLIDGLQDTLDALLGSL</sequence>
<accession>A0A139HZX5</accession>
<name>A0A139HZX5_9PEZI</name>
<feature type="chain" id="PRO_5007297056" evidence="1">
    <location>
        <begin position="19"/>
        <end position="81"/>
    </location>
</feature>
<reference evidence="2 3" key="1">
    <citation type="submission" date="2015-07" db="EMBL/GenBank/DDBJ databases">
        <title>Comparative genomics of the Sigatoka disease complex on banana suggests a link between parallel evolutionary changes in Pseudocercospora fijiensis and Pseudocercospora eumusae and increased virulence on the banana host.</title>
        <authorList>
            <person name="Chang T.-C."/>
            <person name="Salvucci A."/>
            <person name="Crous P.W."/>
            <person name="Stergiopoulos I."/>
        </authorList>
    </citation>
    <scope>NUCLEOTIDE SEQUENCE [LARGE SCALE GENOMIC DNA]</scope>
    <source>
        <strain evidence="2 3">CBS 116634</strain>
    </source>
</reference>
<keyword evidence="3" id="KW-1185">Reference proteome</keyword>
<dbReference type="AlphaFoldDB" id="A0A139HZX5"/>
<organism evidence="2 3">
    <name type="scientific">Pseudocercospora musae</name>
    <dbReference type="NCBI Taxonomy" id="113226"/>
    <lineage>
        <taxon>Eukaryota</taxon>
        <taxon>Fungi</taxon>
        <taxon>Dikarya</taxon>
        <taxon>Ascomycota</taxon>
        <taxon>Pezizomycotina</taxon>
        <taxon>Dothideomycetes</taxon>
        <taxon>Dothideomycetidae</taxon>
        <taxon>Mycosphaerellales</taxon>
        <taxon>Mycosphaerellaceae</taxon>
        <taxon>Pseudocercospora</taxon>
    </lineage>
</organism>
<dbReference type="EMBL" id="LFZO01000512">
    <property type="protein sequence ID" value="KXT07933.1"/>
    <property type="molecule type" value="Genomic_DNA"/>
</dbReference>
<keyword evidence="1" id="KW-0732">Signal</keyword>
<protein>
    <submittedName>
        <fullName evidence="2">Uncharacterized protein</fullName>
    </submittedName>
</protein>
<evidence type="ECO:0000313" key="2">
    <source>
        <dbReference type="EMBL" id="KXT07933.1"/>
    </source>
</evidence>
<evidence type="ECO:0000256" key="1">
    <source>
        <dbReference type="SAM" id="SignalP"/>
    </source>
</evidence>
<dbReference type="Proteomes" id="UP000073492">
    <property type="component" value="Unassembled WGS sequence"/>
</dbReference>
<gene>
    <name evidence="2" type="ORF">AC579_6694</name>
</gene>
<proteinExistence type="predicted"/>
<evidence type="ECO:0000313" key="3">
    <source>
        <dbReference type="Proteomes" id="UP000073492"/>
    </source>
</evidence>
<comment type="caution">
    <text evidence="2">The sequence shown here is derived from an EMBL/GenBank/DDBJ whole genome shotgun (WGS) entry which is preliminary data.</text>
</comment>
<feature type="signal peptide" evidence="1">
    <location>
        <begin position="1"/>
        <end position="18"/>
    </location>
</feature>